<dbReference type="EnsemblFungi" id="MAPG_01409T0">
    <property type="protein sequence ID" value="MAPG_01409T0"/>
    <property type="gene ID" value="MAPG_01409"/>
</dbReference>
<dbReference type="VEuPathDB" id="FungiDB:MAPG_01409"/>
<dbReference type="STRING" id="644358.A0A0C4DNL7"/>
<name>A0A0C4DNL7_MAGP6</name>
<dbReference type="InterPro" id="IPR051089">
    <property type="entry name" value="prtT"/>
</dbReference>
<dbReference type="CDD" id="cd00067">
    <property type="entry name" value="GAL4"/>
    <property type="match status" value="1"/>
</dbReference>
<evidence type="ECO:0000313" key="8">
    <source>
        <dbReference type="EMBL" id="KLU82336.1"/>
    </source>
</evidence>
<dbReference type="GO" id="GO:0000981">
    <property type="term" value="F:DNA-binding transcription factor activity, RNA polymerase II-specific"/>
    <property type="evidence" value="ECO:0007669"/>
    <property type="project" value="InterPro"/>
</dbReference>
<dbReference type="PROSITE" id="PS00463">
    <property type="entry name" value="ZN2_CY6_FUNGAL_1"/>
    <property type="match status" value="1"/>
</dbReference>
<dbReference type="Pfam" id="PF00172">
    <property type="entry name" value="Zn_clus"/>
    <property type="match status" value="1"/>
</dbReference>
<evidence type="ECO:0000259" key="7">
    <source>
        <dbReference type="PROSITE" id="PS50048"/>
    </source>
</evidence>
<dbReference type="Proteomes" id="UP000011715">
    <property type="component" value="Unassembled WGS sequence"/>
</dbReference>
<dbReference type="PANTHER" id="PTHR31845">
    <property type="entry name" value="FINGER DOMAIN PROTEIN, PUTATIVE-RELATED"/>
    <property type="match status" value="1"/>
</dbReference>
<keyword evidence="4" id="KW-0804">Transcription</keyword>
<dbReference type="CDD" id="cd12148">
    <property type="entry name" value="fungal_TF_MHR"/>
    <property type="match status" value="1"/>
</dbReference>
<keyword evidence="2" id="KW-0805">Transcription regulation</keyword>
<feature type="domain" description="Zn(2)-C6 fungal-type" evidence="7">
    <location>
        <begin position="34"/>
        <end position="68"/>
    </location>
</feature>
<reference evidence="8" key="1">
    <citation type="submission" date="2010-05" db="EMBL/GenBank/DDBJ databases">
        <title>The Genome Sequence of Magnaporthe poae strain ATCC 64411.</title>
        <authorList>
            <consortium name="The Broad Institute Genome Sequencing Platform"/>
            <consortium name="Broad Institute Genome Sequencing Center for Infectious Disease"/>
            <person name="Ma L.-J."/>
            <person name="Dead R."/>
            <person name="Young S."/>
            <person name="Zeng Q."/>
            <person name="Koehrsen M."/>
            <person name="Alvarado L."/>
            <person name="Berlin A."/>
            <person name="Chapman S.B."/>
            <person name="Chen Z."/>
            <person name="Freedman E."/>
            <person name="Gellesch M."/>
            <person name="Goldberg J."/>
            <person name="Griggs A."/>
            <person name="Gujja S."/>
            <person name="Heilman E.R."/>
            <person name="Heiman D."/>
            <person name="Hepburn T."/>
            <person name="Howarth C."/>
            <person name="Jen D."/>
            <person name="Larson L."/>
            <person name="Mehta T."/>
            <person name="Neiman D."/>
            <person name="Pearson M."/>
            <person name="Roberts A."/>
            <person name="Saif S."/>
            <person name="Shea T."/>
            <person name="Shenoy N."/>
            <person name="Sisk P."/>
            <person name="Stolte C."/>
            <person name="Sykes S."/>
            <person name="Walk T."/>
            <person name="White J."/>
            <person name="Yandava C."/>
            <person name="Haas B."/>
            <person name="Nusbaum C."/>
            <person name="Birren B."/>
        </authorList>
    </citation>
    <scope>NUCLEOTIDE SEQUENCE</scope>
    <source>
        <strain evidence="8">ATCC 64411</strain>
    </source>
</reference>
<dbReference type="SUPFAM" id="SSF57701">
    <property type="entry name" value="Zn2/Cys6 DNA-binding domain"/>
    <property type="match status" value="1"/>
</dbReference>
<evidence type="ECO:0000313" key="10">
    <source>
        <dbReference type="Proteomes" id="UP000011715"/>
    </source>
</evidence>
<reference evidence="9" key="5">
    <citation type="submission" date="2015-06" db="UniProtKB">
        <authorList>
            <consortium name="EnsemblFungi"/>
        </authorList>
    </citation>
    <scope>IDENTIFICATION</scope>
    <source>
        <strain evidence="9">ATCC 64411</strain>
    </source>
</reference>
<keyword evidence="5" id="KW-0539">Nucleus</keyword>
<sequence length="746" mass="82802">MEADVSVETTPPSGEASKDSYSGNEDRSIYRARACLRCSRSKLRCMRTADPSVKPCVRCARLGAECTIPEAKPRGPRRGQGRRVGQLEQKLDGIMSLLTASKHLNEQRPNKSSVISSALTSSALEPFGRVFPPGPGLLTSAPSYPPTVQECVPVSTPESLSHRTDSSSKATPPDRTAASVAESSAALDEDMRQERYEIFPGLELNGQEARAALDTYRNIYQPDFPFVPISKKTSPAALFAKSPLIFRAIAICCVHQAPSLQREGDRWFRSHIAQRVVVNGEKNLELLQSIIIFFAWCDYRYFIHPKGTALLHLAMGLVMELGLNKPPVASHTQKHHAMVDEAFQKFPTSRMRASYSREDMRSLLGAFYCSTLCATLFRREHYLPYTDFVDQCCTELLENEEHPTDRALVTIVRMLCLVRRAHALLPGAHPFPEMPLVLTPSVAIGLAALRRELDELATSFPAHDIATSHFLRLHYHASIVAMHEPAIYARSLPAATAPLGPNNLPGLKRGDALWHCLRAANDYVEAYLEIPAELVGLQPLPHTALMNLCIMAATRLLFLQDGDWDAIAARRIFDFPAVISRVTDWFAAGEAFEASRGNGPTGTYRRRFQDDDCTSFMSSYVAKLLWLRQWYMARTAPPGHNVALPGEDPIPDDTAPRYTGTEQTELQPQQWQKEAGAPLPPQPDLPKSVPYLCDPASAAALETPNPAPVGFDMSYFDTFDESFWHAFMMDPQMAVPPLHLQIDPPV</sequence>
<evidence type="ECO:0000256" key="1">
    <source>
        <dbReference type="ARBA" id="ARBA00004123"/>
    </source>
</evidence>
<feature type="region of interest" description="Disordered" evidence="6">
    <location>
        <begin position="141"/>
        <end position="186"/>
    </location>
</feature>
<dbReference type="PROSITE" id="PS50048">
    <property type="entry name" value="ZN2_CY6_FUNGAL_2"/>
    <property type="match status" value="1"/>
</dbReference>
<evidence type="ECO:0000256" key="6">
    <source>
        <dbReference type="SAM" id="MobiDB-lite"/>
    </source>
</evidence>
<dbReference type="PANTHER" id="PTHR31845:SF10">
    <property type="entry name" value="ZN(II)2CYS6 TRANSCRIPTION FACTOR (EUROFUNG)"/>
    <property type="match status" value="1"/>
</dbReference>
<proteinExistence type="predicted"/>
<keyword evidence="3" id="KW-0238">DNA-binding</keyword>
<evidence type="ECO:0000256" key="2">
    <source>
        <dbReference type="ARBA" id="ARBA00023015"/>
    </source>
</evidence>
<feature type="region of interest" description="Disordered" evidence="6">
    <location>
        <begin position="641"/>
        <end position="687"/>
    </location>
</feature>
<evidence type="ECO:0000256" key="4">
    <source>
        <dbReference type="ARBA" id="ARBA00023163"/>
    </source>
</evidence>
<gene>
    <name evidence="8" type="ORF">MAPG_01409</name>
</gene>
<dbReference type="eggNOG" id="ENOG502SSDN">
    <property type="taxonomic scope" value="Eukaryota"/>
</dbReference>
<organism evidence="9 10">
    <name type="scientific">Magnaporthiopsis poae (strain ATCC 64411 / 73-15)</name>
    <name type="common">Kentucky bluegrass fungus</name>
    <name type="synonym">Magnaporthe poae</name>
    <dbReference type="NCBI Taxonomy" id="644358"/>
    <lineage>
        <taxon>Eukaryota</taxon>
        <taxon>Fungi</taxon>
        <taxon>Dikarya</taxon>
        <taxon>Ascomycota</taxon>
        <taxon>Pezizomycotina</taxon>
        <taxon>Sordariomycetes</taxon>
        <taxon>Sordariomycetidae</taxon>
        <taxon>Magnaporthales</taxon>
        <taxon>Magnaporthaceae</taxon>
        <taxon>Magnaporthiopsis</taxon>
    </lineage>
</organism>
<feature type="compositionally biased region" description="Polar residues" evidence="6">
    <location>
        <begin position="660"/>
        <end position="672"/>
    </location>
</feature>
<dbReference type="EMBL" id="GL876966">
    <property type="protein sequence ID" value="KLU82336.1"/>
    <property type="molecule type" value="Genomic_DNA"/>
</dbReference>
<keyword evidence="10" id="KW-1185">Reference proteome</keyword>
<reference evidence="9" key="4">
    <citation type="journal article" date="2015" name="G3 (Bethesda)">
        <title>Genome sequences of three phytopathogenic species of the Magnaporthaceae family of fungi.</title>
        <authorList>
            <person name="Okagaki L.H."/>
            <person name="Nunes C.C."/>
            <person name="Sailsbery J."/>
            <person name="Clay B."/>
            <person name="Brown D."/>
            <person name="John T."/>
            <person name="Oh Y."/>
            <person name="Young N."/>
            <person name="Fitzgerald M."/>
            <person name="Haas B.J."/>
            <person name="Zeng Q."/>
            <person name="Young S."/>
            <person name="Adiconis X."/>
            <person name="Fan L."/>
            <person name="Levin J.Z."/>
            <person name="Mitchell T.K."/>
            <person name="Okubara P.A."/>
            <person name="Farman M.L."/>
            <person name="Kohn L.M."/>
            <person name="Birren B."/>
            <person name="Ma L.-J."/>
            <person name="Dean R.A."/>
        </authorList>
    </citation>
    <scope>NUCLEOTIDE SEQUENCE</scope>
    <source>
        <strain evidence="9">ATCC 64411 / 73-15</strain>
    </source>
</reference>
<dbReference type="EMBL" id="ADBL01000340">
    <property type="status" value="NOT_ANNOTATED_CDS"/>
    <property type="molecule type" value="Genomic_DNA"/>
</dbReference>
<reference evidence="8" key="3">
    <citation type="submission" date="2011-03" db="EMBL/GenBank/DDBJ databases">
        <title>Annotation of Magnaporthe poae ATCC 64411.</title>
        <authorList>
            <person name="Ma L.-J."/>
            <person name="Dead R."/>
            <person name="Young S.K."/>
            <person name="Zeng Q."/>
            <person name="Gargeya S."/>
            <person name="Fitzgerald M."/>
            <person name="Haas B."/>
            <person name="Abouelleil A."/>
            <person name="Alvarado L."/>
            <person name="Arachchi H.M."/>
            <person name="Berlin A."/>
            <person name="Brown A."/>
            <person name="Chapman S.B."/>
            <person name="Chen Z."/>
            <person name="Dunbar C."/>
            <person name="Freedman E."/>
            <person name="Gearin G."/>
            <person name="Gellesch M."/>
            <person name="Goldberg J."/>
            <person name="Griggs A."/>
            <person name="Gujja S."/>
            <person name="Heiman D."/>
            <person name="Howarth C."/>
            <person name="Larson L."/>
            <person name="Lui A."/>
            <person name="MacDonald P.J.P."/>
            <person name="Mehta T."/>
            <person name="Montmayeur A."/>
            <person name="Murphy C."/>
            <person name="Neiman D."/>
            <person name="Pearson M."/>
            <person name="Priest M."/>
            <person name="Roberts A."/>
            <person name="Saif S."/>
            <person name="Shea T."/>
            <person name="Shenoy N."/>
            <person name="Sisk P."/>
            <person name="Stolte C."/>
            <person name="Sykes S."/>
            <person name="Yandava C."/>
            <person name="Wortman J."/>
            <person name="Nusbaum C."/>
            <person name="Birren B."/>
        </authorList>
    </citation>
    <scope>NUCLEOTIDE SEQUENCE</scope>
    <source>
        <strain evidence="8">ATCC 64411</strain>
    </source>
</reference>
<evidence type="ECO:0000313" key="9">
    <source>
        <dbReference type="EnsemblFungi" id="MAPG_01409T0"/>
    </source>
</evidence>
<dbReference type="InterPro" id="IPR036864">
    <property type="entry name" value="Zn2-C6_fun-type_DNA-bd_sf"/>
</dbReference>
<dbReference type="SMART" id="SM00066">
    <property type="entry name" value="GAL4"/>
    <property type="match status" value="1"/>
</dbReference>
<reference evidence="10" key="2">
    <citation type="submission" date="2010-05" db="EMBL/GenBank/DDBJ databases">
        <title>The genome sequence of Magnaporthe poae strain ATCC 64411.</title>
        <authorList>
            <person name="Ma L.-J."/>
            <person name="Dead R."/>
            <person name="Young S."/>
            <person name="Zeng Q."/>
            <person name="Koehrsen M."/>
            <person name="Alvarado L."/>
            <person name="Berlin A."/>
            <person name="Chapman S.B."/>
            <person name="Chen Z."/>
            <person name="Freedman E."/>
            <person name="Gellesch M."/>
            <person name="Goldberg J."/>
            <person name="Griggs A."/>
            <person name="Gujja S."/>
            <person name="Heilman E.R."/>
            <person name="Heiman D."/>
            <person name="Hepburn T."/>
            <person name="Howarth C."/>
            <person name="Jen D."/>
            <person name="Larson L."/>
            <person name="Mehta T."/>
            <person name="Neiman D."/>
            <person name="Pearson M."/>
            <person name="Roberts A."/>
            <person name="Saif S."/>
            <person name="Shea T."/>
            <person name="Shenoy N."/>
            <person name="Sisk P."/>
            <person name="Stolte C."/>
            <person name="Sykes S."/>
            <person name="Walk T."/>
            <person name="White J."/>
            <person name="Yandava C."/>
            <person name="Haas B."/>
            <person name="Nusbaum C."/>
            <person name="Birren B."/>
        </authorList>
    </citation>
    <scope>NUCLEOTIDE SEQUENCE [LARGE SCALE GENOMIC DNA]</scope>
    <source>
        <strain evidence="10">ATCC 64411 / 73-15</strain>
    </source>
</reference>
<dbReference type="GO" id="GO:0000976">
    <property type="term" value="F:transcription cis-regulatory region binding"/>
    <property type="evidence" value="ECO:0007669"/>
    <property type="project" value="TreeGrafter"/>
</dbReference>
<dbReference type="GO" id="GO:0008270">
    <property type="term" value="F:zinc ion binding"/>
    <property type="evidence" value="ECO:0007669"/>
    <property type="project" value="InterPro"/>
</dbReference>
<accession>A0A0C4DNL7</accession>
<dbReference type="AlphaFoldDB" id="A0A0C4DNL7"/>
<dbReference type="Gene3D" id="4.10.240.10">
    <property type="entry name" value="Zn(2)-C6 fungal-type DNA-binding domain"/>
    <property type="match status" value="1"/>
</dbReference>
<evidence type="ECO:0000256" key="5">
    <source>
        <dbReference type="ARBA" id="ARBA00023242"/>
    </source>
</evidence>
<comment type="subcellular location">
    <subcellularLocation>
        <location evidence="1">Nucleus</location>
    </subcellularLocation>
</comment>
<protein>
    <recommendedName>
        <fullName evidence="7">Zn(2)-C6 fungal-type domain-containing protein</fullName>
    </recommendedName>
</protein>
<dbReference type="InterPro" id="IPR001138">
    <property type="entry name" value="Zn2Cys6_DnaBD"/>
</dbReference>
<feature type="region of interest" description="Disordered" evidence="6">
    <location>
        <begin position="1"/>
        <end position="26"/>
    </location>
</feature>
<dbReference type="GO" id="GO:0005634">
    <property type="term" value="C:nucleus"/>
    <property type="evidence" value="ECO:0007669"/>
    <property type="project" value="UniProtKB-SubCell"/>
</dbReference>
<evidence type="ECO:0000256" key="3">
    <source>
        <dbReference type="ARBA" id="ARBA00023125"/>
    </source>
</evidence>
<dbReference type="OMA" id="LFWTIMA"/>
<dbReference type="OrthoDB" id="5217604at2759"/>